<dbReference type="EMBL" id="KF901019">
    <property type="protein sequence ID" value="AIF15061.1"/>
    <property type="molecule type" value="Genomic_DNA"/>
</dbReference>
<comment type="similarity">
    <text evidence="2">Belongs to the peptidase M14 family.</text>
</comment>
<dbReference type="InterPro" id="IPR000834">
    <property type="entry name" value="Peptidase_M14"/>
</dbReference>
<dbReference type="GO" id="GO:0005615">
    <property type="term" value="C:extracellular space"/>
    <property type="evidence" value="ECO:0007669"/>
    <property type="project" value="TreeGrafter"/>
</dbReference>
<organism evidence="8">
    <name type="scientific">uncultured marine group II/III euryarchaeote KM3_69_F11</name>
    <dbReference type="NCBI Taxonomy" id="1456490"/>
    <lineage>
        <taxon>Archaea</taxon>
        <taxon>Methanobacteriati</taxon>
        <taxon>Methanobacteriota</taxon>
        <taxon>environmental samples</taxon>
    </lineage>
</organism>
<evidence type="ECO:0000256" key="1">
    <source>
        <dbReference type="ARBA" id="ARBA00001947"/>
    </source>
</evidence>
<dbReference type="GO" id="GO:0004181">
    <property type="term" value="F:metallocarboxypeptidase activity"/>
    <property type="evidence" value="ECO:0007669"/>
    <property type="project" value="UniProtKB-EC"/>
</dbReference>
<dbReference type="Gene3D" id="3.40.630.10">
    <property type="entry name" value="Zn peptidases"/>
    <property type="match status" value="1"/>
</dbReference>
<dbReference type="SUPFAM" id="SSF53187">
    <property type="entry name" value="Zn-dependent exopeptidases"/>
    <property type="match status" value="1"/>
</dbReference>
<keyword evidence="6" id="KW-1133">Transmembrane helix</keyword>
<dbReference type="GO" id="GO:0006508">
    <property type="term" value="P:proteolysis"/>
    <property type="evidence" value="ECO:0007669"/>
    <property type="project" value="InterPro"/>
</dbReference>
<dbReference type="SMART" id="SM00631">
    <property type="entry name" value="Zn_pept"/>
    <property type="match status" value="1"/>
</dbReference>
<reference evidence="8" key="1">
    <citation type="journal article" date="2014" name="Genome Biol. Evol.">
        <title>Pangenome evidence for extensive interdomain horizontal transfer affecting lineage core and shell genes in uncultured planktonic thaumarchaeota and euryarchaeota.</title>
        <authorList>
            <person name="Deschamps P."/>
            <person name="Zivanovic Y."/>
            <person name="Moreira D."/>
            <person name="Rodriguez-Valera F."/>
            <person name="Lopez-Garcia P."/>
        </authorList>
    </citation>
    <scope>NUCLEOTIDE SEQUENCE</scope>
</reference>
<dbReference type="PANTHER" id="PTHR11705:SF138">
    <property type="entry name" value="PEPTIDASE M14 CARBOXYPEPTIDASE A DOMAIN-CONTAINING PROTEIN"/>
    <property type="match status" value="1"/>
</dbReference>
<name>A0A075HEW0_9EURY</name>
<keyword evidence="8" id="KW-0645">Protease</keyword>
<keyword evidence="8" id="KW-0378">Hydrolase</keyword>
<dbReference type="Pfam" id="PF00246">
    <property type="entry name" value="Peptidase_M14"/>
    <property type="match status" value="1"/>
</dbReference>
<evidence type="ECO:0000256" key="3">
    <source>
        <dbReference type="ARBA" id="ARBA00022723"/>
    </source>
</evidence>
<dbReference type="PANTHER" id="PTHR11705">
    <property type="entry name" value="PROTEASE FAMILY M14 CARBOXYPEPTIDASE A,B"/>
    <property type="match status" value="1"/>
</dbReference>
<dbReference type="PROSITE" id="PS00132">
    <property type="entry name" value="CARBOXYPEPT_ZN_1"/>
    <property type="match status" value="1"/>
</dbReference>
<sequence length="493" mass="54518">MKHKHLLVAIILLLTPLAGCFDSSPVQGQDWTGGADDRNGVEGGPGVEWGPEVSDRASEWLRQSIRDEIYDQVYYHYWDLREHMEALQQDHSGIMRLSTIGRSVDGELDPFNDYGKLLLAEVTNLSDTTPKPKILIDGGHHGNEQLGMEVAMLLLDYLVTEYEEDAWVKEFVDSHDIFIFPMVNVDGNTRDTRANSNGVDLNRNYPFEWDGAGSGPASEPEVAANVELFEAHDFRLYISMHTGTLWFLTPWGYTESLTPDVEMYTRLEQELTELTGLRAGPAAAELYIAKGTSLDYGYSLGMPSVTIEVDNEQWGMISVEEKQSRLTAAFIGSLYMMGNYPLFGAHPVLDGSSHPTEIVNGESFTLSLELNNTGFGPLVNGTFWLKGDGFKASPDWIEIAELGANNSTTLEFTVRPLYTGNVSVELEGSFRTLLIDGAPELLLSESNRSVVFLKVSRDNRGLLPGWSFPLGLLSLAVAAIAMQFGSGPRTSRK</sequence>
<dbReference type="EC" id="3.4.17.1" evidence="8"/>
<dbReference type="GO" id="GO:0008270">
    <property type="term" value="F:zinc ion binding"/>
    <property type="evidence" value="ECO:0007669"/>
    <property type="project" value="InterPro"/>
</dbReference>
<keyword evidence="8" id="KW-0121">Carboxypeptidase</keyword>
<gene>
    <name evidence="8" type="primary">CPA6</name>
</gene>
<protein>
    <submittedName>
        <fullName evidence="8">Putative Zinc carboxypeptidase (CPA6)</fullName>
        <ecNumber evidence="8">3.4.17.1</ecNumber>
    </submittedName>
</protein>
<evidence type="ECO:0000259" key="7">
    <source>
        <dbReference type="PROSITE" id="PS52035"/>
    </source>
</evidence>
<dbReference type="InterPro" id="IPR057246">
    <property type="entry name" value="CARBOXYPEPT_ZN_1"/>
</dbReference>
<keyword evidence="6" id="KW-0812">Transmembrane</keyword>
<evidence type="ECO:0000256" key="2">
    <source>
        <dbReference type="ARBA" id="ARBA00005988"/>
    </source>
</evidence>
<evidence type="ECO:0000256" key="4">
    <source>
        <dbReference type="ARBA" id="ARBA00022833"/>
    </source>
</evidence>
<comment type="cofactor">
    <cofactor evidence="1">
        <name>Zn(2+)</name>
        <dbReference type="ChEBI" id="CHEBI:29105"/>
    </cofactor>
</comment>
<keyword evidence="4" id="KW-0862">Zinc</keyword>
<feature type="domain" description="Peptidase M14" evidence="7">
    <location>
        <begin position="73"/>
        <end position="334"/>
    </location>
</feature>
<keyword evidence="6" id="KW-0472">Membrane</keyword>
<keyword evidence="3" id="KW-0479">Metal-binding</keyword>
<evidence type="ECO:0000313" key="8">
    <source>
        <dbReference type="EMBL" id="AIF15061.1"/>
    </source>
</evidence>
<proteinExistence type="inferred from homology"/>
<feature type="region of interest" description="Disordered" evidence="5">
    <location>
        <begin position="28"/>
        <end position="49"/>
    </location>
</feature>
<feature type="transmembrane region" description="Helical" evidence="6">
    <location>
        <begin position="466"/>
        <end position="485"/>
    </location>
</feature>
<accession>A0A075HEW0</accession>
<dbReference type="PRINTS" id="PR00765">
    <property type="entry name" value="CRBOXYPTASEA"/>
</dbReference>
<dbReference type="AlphaFoldDB" id="A0A075HEW0"/>
<evidence type="ECO:0000256" key="5">
    <source>
        <dbReference type="SAM" id="MobiDB-lite"/>
    </source>
</evidence>
<evidence type="ECO:0000256" key="6">
    <source>
        <dbReference type="SAM" id="Phobius"/>
    </source>
</evidence>
<dbReference type="PROSITE" id="PS52035">
    <property type="entry name" value="PEPTIDASE_M14"/>
    <property type="match status" value="1"/>
</dbReference>